<feature type="chain" id="PRO_5007132560" evidence="2">
    <location>
        <begin position="26"/>
        <end position="91"/>
    </location>
</feature>
<feature type="signal peptide" evidence="2">
    <location>
        <begin position="1"/>
        <end position="25"/>
    </location>
</feature>
<gene>
    <name evidence="3" type="ORF">APY04_2408</name>
</gene>
<dbReference type="RefSeq" id="WP_068462773.1">
    <property type="nucleotide sequence ID" value="NZ_LMTR01000073.1"/>
</dbReference>
<sequence length="91" mass="10722">MKRFIPLAAVAGALACVVAVGSAQAAPAAGNVLGKLATVGEAGATVEKTHYRHNRKWHHRHHWKKRYYKRNHHHYKHRHYKHRHHQHRHWR</sequence>
<accession>A0A109BDJ0</accession>
<dbReference type="PATRIC" id="fig|121290.4.peg.311"/>
<dbReference type="EMBL" id="LMTR01000073">
    <property type="protein sequence ID" value="KWT66212.1"/>
    <property type="molecule type" value="Genomic_DNA"/>
</dbReference>
<name>A0A109BDJ0_HYPSL</name>
<dbReference type="PROSITE" id="PS51257">
    <property type="entry name" value="PROKAR_LIPOPROTEIN"/>
    <property type="match status" value="1"/>
</dbReference>
<protein>
    <submittedName>
        <fullName evidence="3">Uncharacterized protein</fullName>
    </submittedName>
</protein>
<keyword evidence="2" id="KW-0732">Signal</keyword>
<keyword evidence="4" id="KW-1185">Reference proteome</keyword>
<proteinExistence type="predicted"/>
<evidence type="ECO:0000313" key="4">
    <source>
        <dbReference type="Proteomes" id="UP000059074"/>
    </source>
</evidence>
<reference evidence="3 4" key="1">
    <citation type="submission" date="2015-10" db="EMBL/GenBank/DDBJ databases">
        <title>Transcriptomic analysis of a linuron degrading triple-species bacterial consortium.</title>
        <authorList>
            <person name="Albers P."/>
        </authorList>
    </citation>
    <scope>NUCLEOTIDE SEQUENCE [LARGE SCALE GENOMIC DNA]</scope>
    <source>
        <strain evidence="3 4">WDL6</strain>
    </source>
</reference>
<feature type="region of interest" description="Disordered" evidence="1">
    <location>
        <begin position="72"/>
        <end position="91"/>
    </location>
</feature>
<evidence type="ECO:0000313" key="3">
    <source>
        <dbReference type="EMBL" id="KWT66212.1"/>
    </source>
</evidence>
<evidence type="ECO:0000256" key="1">
    <source>
        <dbReference type="SAM" id="MobiDB-lite"/>
    </source>
</evidence>
<organism evidence="3 4">
    <name type="scientific">Hyphomicrobium sulfonivorans</name>
    <dbReference type="NCBI Taxonomy" id="121290"/>
    <lineage>
        <taxon>Bacteria</taxon>
        <taxon>Pseudomonadati</taxon>
        <taxon>Pseudomonadota</taxon>
        <taxon>Alphaproteobacteria</taxon>
        <taxon>Hyphomicrobiales</taxon>
        <taxon>Hyphomicrobiaceae</taxon>
        <taxon>Hyphomicrobium</taxon>
    </lineage>
</organism>
<evidence type="ECO:0000256" key="2">
    <source>
        <dbReference type="SAM" id="SignalP"/>
    </source>
</evidence>
<comment type="caution">
    <text evidence="3">The sequence shown here is derived from an EMBL/GenBank/DDBJ whole genome shotgun (WGS) entry which is preliminary data.</text>
</comment>
<dbReference type="Proteomes" id="UP000059074">
    <property type="component" value="Unassembled WGS sequence"/>
</dbReference>
<dbReference type="AlphaFoldDB" id="A0A109BDJ0"/>